<proteinExistence type="predicted"/>
<evidence type="ECO:0000313" key="1">
    <source>
        <dbReference type="EMBL" id="KAG0501523.1"/>
    </source>
</evidence>
<reference evidence="1 2" key="1">
    <citation type="journal article" date="2020" name="Nat. Food">
        <title>A phased Vanilla planifolia genome enables genetic improvement of flavour and production.</title>
        <authorList>
            <person name="Hasing T."/>
            <person name="Tang H."/>
            <person name="Brym M."/>
            <person name="Khazi F."/>
            <person name="Huang T."/>
            <person name="Chambers A.H."/>
        </authorList>
    </citation>
    <scope>NUCLEOTIDE SEQUENCE [LARGE SCALE GENOMIC DNA]</scope>
    <source>
        <tissue evidence="1">Leaf</tissue>
    </source>
</reference>
<dbReference type="AlphaFoldDB" id="A0A835S2T8"/>
<protein>
    <submittedName>
        <fullName evidence="1">Uncharacterized protein</fullName>
    </submittedName>
</protein>
<dbReference type="EMBL" id="JADCNM010000001">
    <property type="protein sequence ID" value="KAG0501523.1"/>
    <property type="molecule type" value="Genomic_DNA"/>
</dbReference>
<sequence>MMQELDNLGTETIDNQTNMLQAASNGSNIGVQIRMPSGVNLMEEVNPNELPFGGHYGIHANHPDHIGNHSGLQTSNTLQFGQQNLGNQAGVQWIYQNIFQSSGLKCYKPCRKISQLLGVDLCEKYGRLTAVQPSVLHLVQWETKVKPTVSPKKSCISQLCGALLLWLSRKPCTRTELRAWRCCHPSS</sequence>
<comment type="caution">
    <text evidence="1">The sequence shown here is derived from an EMBL/GenBank/DDBJ whole genome shotgun (WGS) entry which is preliminary data.</text>
</comment>
<organism evidence="1 2">
    <name type="scientific">Vanilla planifolia</name>
    <name type="common">Vanilla</name>
    <dbReference type="NCBI Taxonomy" id="51239"/>
    <lineage>
        <taxon>Eukaryota</taxon>
        <taxon>Viridiplantae</taxon>
        <taxon>Streptophyta</taxon>
        <taxon>Embryophyta</taxon>
        <taxon>Tracheophyta</taxon>
        <taxon>Spermatophyta</taxon>
        <taxon>Magnoliopsida</taxon>
        <taxon>Liliopsida</taxon>
        <taxon>Asparagales</taxon>
        <taxon>Orchidaceae</taxon>
        <taxon>Vanilloideae</taxon>
        <taxon>Vanilleae</taxon>
        <taxon>Vanilla</taxon>
    </lineage>
</organism>
<name>A0A835S2T8_VANPL</name>
<gene>
    <name evidence="1" type="ORF">HPP92_001595</name>
</gene>
<accession>A0A835S2T8</accession>
<evidence type="ECO:0000313" key="2">
    <source>
        <dbReference type="Proteomes" id="UP000639772"/>
    </source>
</evidence>
<dbReference type="Proteomes" id="UP000639772">
    <property type="component" value="Chromosome 1"/>
</dbReference>